<name>A0A517YGS2_9BACT</name>
<keyword evidence="2" id="KW-1185">Reference proteome</keyword>
<proteinExistence type="predicted"/>
<dbReference type="KEGG" id="aagg:ETAA8_45440"/>
<dbReference type="AlphaFoldDB" id="A0A517YGS2"/>
<accession>A0A517YGS2</accession>
<evidence type="ECO:0000313" key="2">
    <source>
        <dbReference type="Proteomes" id="UP000315017"/>
    </source>
</evidence>
<dbReference type="Proteomes" id="UP000315017">
    <property type="component" value="Chromosome"/>
</dbReference>
<sequence length="37" mass="4458">MIRGFCKRFARLRYAFSKKLEHHEAACALFVAYYNFV</sequence>
<evidence type="ECO:0008006" key="3">
    <source>
        <dbReference type="Google" id="ProtNLM"/>
    </source>
</evidence>
<organism evidence="1 2">
    <name type="scientific">Anatilimnocola aggregata</name>
    <dbReference type="NCBI Taxonomy" id="2528021"/>
    <lineage>
        <taxon>Bacteria</taxon>
        <taxon>Pseudomonadati</taxon>
        <taxon>Planctomycetota</taxon>
        <taxon>Planctomycetia</taxon>
        <taxon>Pirellulales</taxon>
        <taxon>Pirellulaceae</taxon>
        <taxon>Anatilimnocola</taxon>
    </lineage>
</organism>
<protein>
    <recommendedName>
        <fullName evidence="3">IS1 family transposase</fullName>
    </recommendedName>
</protein>
<dbReference type="EMBL" id="CP036274">
    <property type="protein sequence ID" value="QDU29434.1"/>
    <property type="molecule type" value="Genomic_DNA"/>
</dbReference>
<reference evidence="1 2" key="1">
    <citation type="submission" date="2019-02" db="EMBL/GenBank/DDBJ databases">
        <title>Deep-cultivation of Planctomycetes and their phenomic and genomic characterization uncovers novel biology.</title>
        <authorList>
            <person name="Wiegand S."/>
            <person name="Jogler M."/>
            <person name="Boedeker C."/>
            <person name="Pinto D."/>
            <person name="Vollmers J."/>
            <person name="Rivas-Marin E."/>
            <person name="Kohn T."/>
            <person name="Peeters S.H."/>
            <person name="Heuer A."/>
            <person name="Rast P."/>
            <person name="Oberbeckmann S."/>
            <person name="Bunk B."/>
            <person name="Jeske O."/>
            <person name="Meyerdierks A."/>
            <person name="Storesund J.E."/>
            <person name="Kallscheuer N."/>
            <person name="Luecker S."/>
            <person name="Lage O.M."/>
            <person name="Pohl T."/>
            <person name="Merkel B.J."/>
            <person name="Hornburger P."/>
            <person name="Mueller R.-W."/>
            <person name="Bruemmer F."/>
            <person name="Labrenz M."/>
            <person name="Spormann A.M."/>
            <person name="Op den Camp H."/>
            <person name="Overmann J."/>
            <person name="Amann R."/>
            <person name="Jetten M.S.M."/>
            <person name="Mascher T."/>
            <person name="Medema M.H."/>
            <person name="Devos D.P."/>
            <person name="Kaster A.-K."/>
            <person name="Ovreas L."/>
            <person name="Rohde M."/>
            <person name="Galperin M.Y."/>
            <person name="Jogler C."/>
        </authorList>
    </citation>
    <scope>NUCLEOTIDE SEQUENCE [LARGE SCALE GENOMIC DNA]</scope>
    <source>
        <strain evidence="1 2">ETA_A8</strain>
    </source>
</reference>
<evidence type="ECO:0000313" key="1">
    <source>
        <dbReference type="EMBL" id="QDU29434.1"/>
    </source>
</evidence>
<gene>
    <name evidence="1" type="ORF">ETAA8_45440</name>
</gene>